<evidence type="ECO:0000313" key="2">
    <source>
        <dbReference type="EMBL" id="QDT23666.1"/>
    </source>
</evidence>
<keyword evidence="2" id="KW-0808">Transferase</keyword>
<dbReference type="EC" id="2.4.-.-" evidence="2"/>
<dbReference type="InterPro" id="IPR001296">
    <property type="entry name" value="Glyco_trans_1"/>
</dbReference>
<organism evidence="2 3">
    <name type="scientific">Gimesia chilikensis</name>
    <dbReference type="NCBI Taxonomy" id="2605989"/>
    <lineage>
        <taxon>Bacteria</taxon>
        <taxon>Pseudomonadati</taxon>
        <taxon>Planctomycetota</taxon>
        <taxon>Planctomycetia</taxon>
        <taxon>Planctomycetales</taxon>
        <taxon>Planctomycetaceae</taxon>
        <taxon>Gimesia</taxon>
    </lineage>
</organism>
<name>A0A517PWB9_9PLAN</name>
<feature type="domain" description="Glycosyl transferase family 1" evidence="1">
    <location>
        <begin position="168"/>
        <end position="322"/>
    </location>
</feature>
<dbReference type="SUPFAM" id="SSF53756">
    <property type="entry name" value="UDP-Glycosyltransferase/glycogen phosphorylase"/>
    <property type="match status" value="1"/>
</dbReference>
<keyword evidence="3" id="KW-1185">Reference proteome</keyword>
<dbReference type="CDD" id="cd03801">
    <property type="entry name" value="GT4_PimA-like"/>
    <property type="match status" value="1"/>
</dbReference>
<sequence>MPNCAMGGVNRGHLSMMNSQVDHDIEWSGIAIGHAALFDIDTARLILKHCPIYCTKDNPKFKGLVTIVPNACQTIINRSDIVKFWGYIKTNPEIESADWNSKPMLIVAHGECEWTRNSLAISLAHGTRHHMVSVSEGGLKCFPEAVQDRVKVIHNGVDFSRCAPSRSRDEVRQDWGIPEGVKTVGHVGRFGKDKNPLSAAKAVAELGEGFHAVYAGTGYQRDLFVEEVKNICGDQITILPRIEDVGTIFTALDCMVLASPSEACPNAVLESWLSSCPVVATPVGIIPHLESKHGELTFGVAFDPSPGELARAVRLAVQADNRVERAHWLAWNQFSSNRMVKNYESFFKDIL</sequence>
<dbReference type="Proteomes" id="UP000320421">
    <property type="component" value="Chromosome"/>
</dbReference>
<dbReference type="GO" id="GO:0016757">
    <property type="term" value="F:glycosyltransferase activity"/>
    <property type="evidence" value="ECO:0007669"/>
    <property type="project" value="UniProtKB-KW"/>
</dbReference>
<accession>A0A517PWB9</accession>
<dbReference type="AlphaFoldDB" id="A0A517PWB9"/>
<gene>
    <name evidence="2" type="primary">tuaC_2</name>
    <name evidence="2" type="ORF">HG66A1_54880</name>
</gene>
<dbReference type="PANTHER" id="PTHR12526">
    <property type="entry name" value="GLYCOSYLTRANSFERASE"/>
    <property type="match status" value="1"/>
</dbReference>
<dbReference type="EMBL" id="CP036266">
    <property type="protein sequence ID" value="QDT23666.1"/>
    <property type="molecule type" value="Genomic_DNA"/>
</dbReference>
<dbReference type="PANTHER" id="PTHR12526:SF638">
    <property type="entry name" value="SPORE COAT PROTEIN SA"/>
    <property type="match status" value="1"/>
</dbReference>
<proteinExistence type="predicted"/>
<evidence type="ECO:0000259" key="1">
    <source>
        <dbReference type="Pfam" id="PF00534"/>
    </source>
</evidence>
<reference evidence="2 3" key="1">
    <citation type="submission" date="2019-02" db="EMBL/GenBank/DDBJ databases">
        <title>Deep-cultivation of Planctomycetes and their phenomic and genomic characterization uncovers novel biology.</title>
        <authorList>
            <person name="Wiegand S."/>
            <person name="Jogler M."/>
            <person name="Boedeker C."/>
            <person name="Pinto D."/>
            <person name="Vollmers J."/>
            <person name="Rivas-Marin E."/>
            <person name="Kohn T."/>
            <person name="Peeters S.H."/>
            <person name="Heuer A."/>
            <person name="Rast P."/>
            <person name="Oberbeckmann S."/>
            <person name="Bunk B."/>
            <person name="Jeske O."/>
            <person name="Meyerdierks A."/>
            <person name="Storesund J.E."/>
            <person name="Kallscheuer N."/>
            <person name="Luecker S."/>
            <person name="Lage O.M."/>
            <person name="Pohl T."/>
            <person name="Merkel B.J."/>
            <person name="Hornburger P."/>
            <person name="Mueller R.-W."/>
            <person name="Bruemmer F."/>
            <person name="Labrenz M."/>
            <person name="Spormann A.M."/>
            <person name="Op den Camp H."/>
            <person name="Overmann J."/>
            <person name="Amann R."/>
            <person name="Jetten M.S.M."/>
            <person name="Mascher T."/>
            <person name="Medema M.H."/>
            <person name="Devos D.P."/>
            <person name="Kaster A.-K."/>
            <person name="Ovreas L."/>
            <person name="Rohde M."/>
            <person name="Galperin M.Y."/>
            <person name="Jogler C."/>
        </authorList>
    </citation>
    <scope>NUCLEOTIDE SEQUENCE [LARGE SCALE GENOMIC DNA]</scope>
    <source>
        <strain evidence="2 3">HG66A1</strain>
    </source>
</reference>
<evidence type="ECO:0000313" key="3">
    <source>
        <dbReference type="Proteomes" id="UP000320421"/>
    </source>
</evidence>
<dbReference type="Gene3D" id="3.40.50.2000">
    <property type="entry name" value="Glycogen Phosphorylase B"/>
    <property type="match status" value="2"/>
</dbReference>
<protein>
    <submittedName>
        <fullName evidence="2">Teichuronic acid biosynthesis glycosyltransferase TuaC</fullName>
        <ecNumber evidence="2">2.4.-.-</ecNumber>
    </submittedName>
</protein>
<keyword evidence="2" id="KW-0328">Glycosyltransferase</keyword>
<dbReference type="Pfam" id="PF00534">
    <property type="entry name" value="Glycos_transf_1"/>
    <property type="match status" value="1"/>
</dbReference>